<dbReference type="InterPro" id="IPR007214">
    <property type="entry name" value="YbaK/aa-tRNA-synth-assoc-dom"/>
</dbReference>
<comment type="caution">
    <text evidence="2">The sequence shown here is derived from an EMBL/GenBank/DDBJ whole genome shotgun (WGS) entry which is preliminary data.</text>
</comment>
<dbReference type="PANTHER" id="PTHR30411">
    <property type="entry name" value="CYTOPLASMIC PROTEIN"/>
    <property type="match status" value="1"/>
</dbReference>
<dbReference type="OrthoDB" id="9786549at2"/>
<dbReference type="CDD" id="cd04332">
    <property type="entry name" value="YbaK_like"/>
    <property type="match status" value="1"/>
</dbReference>
<evidence type="ECO:0000313" key="3">
    <source>
        <dbReference type="EMBL" id="OOY34565.1"/>
    </source>
</evidence>
<dbReference type="STRING" id="2340.JV46_19950"/>
<dbReference type="AlphaFoldDB" id="A0A0B0H9Z2"/>
<protein>
    <recommendedName>
        <fullName evidence="1">YbaK/aminoacyl-tRNA synthetase-associated domain-containing protein</fullName>
    </recommendedName>
</protein>
<gene>
    <name evidence="3" type="ORF">BOV88_09695</name>
    <name evidence="2" type="ORF">JV46_19950</name>
</gene>
<evidence type="ECO:0000259" key="1">
    <source>
        <dbReference type="Pfam" id="PF04073"/>
    </source>
</evidence>
<accession>A0A0B0H9Z2</accession>
<evidence type="ECO:0000313" key="5">
    <source>
        <dbReference type="Proteomes" id="UP000190962"/>
    </source>
</evidence>
<dbReference type="GeneID" id="86991414"/>
<name>A0A0B0H9Z2_SOVGS</name>
<dbReference type="PANTHER" id="PTHR30411:SF9">
    <property type="entry name" value="MULTIFUNCTIONAL SER_THR-TRNA DEACYLASE PROXP-Y"/>
    <property type="match status" value="1"/>
</dbReference>
<dbReference type="EMBL" id="MPNX01000014">
    <property type="protein sequence ID" value="OOY34565.1"/>
    <property type="molecule type" value="Genomic_DNA"/>
</dbReference>
<dbReference type="Proteomes" id="UP000190962">
    <property type="component" value="Unassembled WGS sequence"/>
</dbReference>
<dbReference type="Pfam" id="PF04073">
    <property type="entry name" value="tRNA_edit"/>
    <property type="match status" value="1"/>
</dbReference>
<dbReference type="EMBL" id="JRAA01000001">
    <property type="protein sequence ID" value="KHF25865.1"/>
    <property type="molecule type" value="Genomic_DNA"/>
</dbReference>
<organism evidence="2 4">
    <name type="scientific">Solemya velum gill symbiont</name>
    <dbReference type="NCBI Taxonomy" id="2340"/>
    <lineage>
        <taxon>Bacteria</taxon>
        <taxon>Pseudomonadati</taxon>
        <taxon>Pseudomonadota</taxon>
        <taxon>Gammaproteobacteria</taxon>
        <taxon>sulfur-oxidizing symbionts</taxon>
    </lineage>
</organism>
<reference evidence="2 4" key="1">
    <citation type="journal article" date="2014" name="BMC Genomics">
        <title>The genome of the intracellular bacterium of the coastal bivalve, Solemya velum: a blueprint for thriving in and out of symbiosis.</title>
        <authorList>
            <person name="Dmytrenko O."/>
            <person name="Russell S.L."/>
            <person name="Loo W.T."/>
            <person name="Fontanez K.M."/>
            <person name="Liao L."/>
            <person name="Roeselers G."/>
            <person name="Sharma R."/>
            <person name="Stewart F.J."/>
            <person name="Newton I.L."/>
            <person name="Woyke T."/>
            <person name="Wu D."/>
            <person name="Lang J.M."/>
            <person name="Eisen J.A."/>
            <person name="Cavanaugh C.M."/>
        </authorList>
    </citation>
    <scope>NUCLEOTIDE SEQUENCE [LARGE SCALE GENOMIC DNA]</scope>
    <source>
        <strain evidence="2 4">WH</strain>
    </source>
</reference>
<dbReference type="InterPro" id="IPR036754">
    <property type="entry name" value="YbaK/aa-tRNA-synt-asso_dom_sf"/>
</dbReference>
<keyword evidence="4" id="KW-1185">Reference proteome</keyword>
<dbReference type="SUPFAM" id="SSF55826">
    <property type="entry name" value="YbaK/ProRS associated domain"/>
    <property type="match status" value="1"/>
</dbReference>
<dbReference type="Gene3D" id="3.90.960.10">
    <property type="entry name" value="YbaK/aminoacyl-tRNA synthetase-associated domain"/>
    <property type="match status" value="1"/>
</dbReference>
<sequence>MAIATRLEEFLDSNSLSYDINAHEHAETGMRNAEAAHLPGDIVAKSVLLKDGDNYMLVVLPATHMLDLGQLHRKLDRHVGLATEEEVAQVFSDCQVGAIPPTGLLYDIDTIVDEALLSQPEIYFEAGDHEHLIHMQRDDFGKLMGDAIHLDISSHV</sequence>
<proteinExistence type="predicted"/>
<reference evidence="3 5" key="2">
    <citation type="submission" date="2016-11" db="EMBL/GenBank/DDBJ databases">
        <title>Mixed transmission modes and dynamic genome evolution in an obligate animal-bacterial symbiosis.</title>
        <authorList>
            <person name="Russell S.L."/>
            <person name="Corbett-Detig R.B."/>
            <person name="Cavanaugh C.M."/>
        </authorList>
    </citation>
    <scope>NUCLEOTIDE SEQUENCE [LARGE SCALE GENOMIC DNA]</scope>
    <source>
        <strain evidence="3">MA-KB16</strain>
    </source>
</reference>
<feature type="domain" description="YbaK/aminoacyl-tRNA synthetase-associated" evidence="1">
    <location>
        <begin position="23"/>
        <end position="141"/>
    </location>
</feature>
<dbReference type="eggNOG" id="COG2606">
    <property type="taxonomic scope" value="Bacteria"/>
</dbReference>
<evidence type="ECO:0000313" key="2">
    <source>
        <dbReference type="EMBL" id="KHF25865.1"/>
    </source>
</evidence>
<evidence type="ECO:0000313" key="4">
    <source>
        <dbReference type="Proteomes" id="UP000030856"/>
    </source>
</evidence>
<dbReference type="GO" id="GO:0002161">
    <property type="term" value="F:aminoacyl-tRNA deacylase activity"/>
    <property type="evidence" value="ECO:0007669"/>
    <property type="project" value="InterPro"/>
</dbReference>
<dbReference type="Proteomes" id="UP000030856">
    <property type="component" value="Unassembled WGS sequence"/>
</dbReference>
<dbReference type="RefSeq" id="WP_043115553.1">
    <property type="nucleotide sequence ID" value="NZ_JRAA01000001.1"/>
</dbReference>